<dbReference type="EMBL" id="BMVN01000067">
    <property type="protein sequence ID" value="GHA68966.1"/>
    <property type="molecule type" value="Genomic_DNA"/>
</dbReference>
<evidence type="ECO:0000256" key="1">
    <source>
        <dbReference type="ARBA" id="ARBA00007169"/>
    </source>
</evidence>
<dbReference type="SMART" id="SM00824">
    <property type="entry name" value="PKS_TE"/>
    <property type="match status" value="1"/>
</dbReference>
<dbReference type="InterPro" id="IPR020802">
    <property type="entry name" value="TesA-like"/>
</dbReference>
<comment type="similarity">
    <text evidence="1">Belongs to the thioesterase family.</text>
</comment>
<accession>A0ABQ3DF34</accession>
<dbReference type="Proteomes" id="UP000653644">
    <property type="component" value="Unassembled WGS sequence"/>
</dbReference>
<name>A0ABQ3DF34_9ACTN</name>
<dbReference type="InterPro" id="IPR029058">
    <property type="entry name" value="AB_hydrolase_fold"/>
</dbReference>
<dbReference type="Gene3D" id="3.40.50.1820">
    <property type="entry name" value="alpha/beta hydrolase"/>
    <property type="match status" value="1"/>
</dbReference>
<reference evidence="5" key="1">
    <citation type="journal article" date="2019" name="Int. J. Syst. Evol. Microbiol.">
        <title>The Global Catalogue of Microorganisms (GCM) 10K type strain sequencing project: providing services to taxonomists for standard genome sequencing and annotation.</title>
        <authorList>
            <consortium name="The Broad Institute Genomics Platform"/>
            <consortium name="The Broad Institute Genome Sequencing Center for Infectious Disease"/>
            <person name="Wu L."/>
            <person name="Ma J."/>
        </authorList>
    </citation>
    <scope>NUCLEOTIDE SEQUENCE [LARGE SCALE GENOMIC DNA]</scope>
    <source>
        <strain evidence="5">JCM 4733</strain>
    </source>
</reference>
<protein>
    <submittedName>
        <fullName evidence="4">Thioesterase</fullName>
    </submittedName>
</protein>
<sequence>MTVNSPHVPLSDPGAWLRRFRPAPDAAVQLVCFPHAGGAASYYMPVAAALAPRIDVIAVQYPGRQDRRHEPFVEDIGALADHIHAALATCTDRPMAFFGHSMGAVTAFEVAVRLERNHGTGPVQLFVSGRRAPRTRRQEAVHLRTDEGILAELRTLSGTNEQLLEDDELVRMIMPAIRADYRAIEGYRGSESDVVGCPLTVLVGTEDPQVTSDEARLWSSHTTGPFDYREFSGGHFYLTDHQEEINALLAERLLGAVS</sequence>
<dbReference type="SUPFAM" id="SSF53474">
    <property type="entry name" value="alpha/beta-Hydrolases"/>
    <property type="match status" value="1"/>
</dbReference>
<dbReference type="InterPro" id="IPR012223">
    <property type="entry name" value="TEII"/>
</dbReference>
<keyword evidence="5" id="KW-1185">Reference proteome</keyword>
<organism evidence="4 5">
    <name type="scientific">Streptomyces canarius</name>
    <dbReference type="NCBI Taxonomy" id="285453"/>
    <lineage>
        <taxon>Bacteria</taxon>
        <taxon>Bacillati</taxon>
        <taxon>Actinomycetota</taxon>
        <taxon>Actinomycetes</taxon>
        <taxon>Kitasatosporales</taxon>
        <taxon>Streptomycetaceae</taxon>
        <taxon>Streptomyces</taxon>
    </lineage>
</organism>
<evidence type="ECO:0000259" key="3">
    <source>
        <dbReference type="SMART" id="SM00824"/>
    </source>
</evidence>
<dbReference type="RefSeq" id="WP_189894645.1">
    <property type="nucleotide sequence ID" value="NZ_BMVN01000067.1"/>
</dbReference>
<dbReference type="PANTHER" id="PTHR11487">
    <property type="entry name" value="THIOESTERASE"/>
    <property type="match status" value="1"/>
</dbReference>
<dbReference type="Pfam" id="PF00975">
    <property type="entry name" value="Thioesterase"/>
    <property type="match status" value="1"/>
</dbReference>
<keyword evidence="2" id="KW-0378">Hydrolase</keyword>
<feature type="domain" description="Thioesterase TesA-like" evidence="3">
    <location>
        <begin position="31"/>
        <end position="253"/>
    </location>
</feature>
<dbReference type="InterPro" id="IPR001031">
    <property type="entry name" value="Thioesterase"/>
</dbReference>
<evidence type="ECO:0000256" key="2">
    <source>
        <dbReference type="ARBA" id="ARBA00022801"/>
    </source>
</evidence>
<proteinExistence type="inferred from homology"/>
<gene>
    <name evidence="4" type="ORF">GCM10010345_85730</name>
</gene>
<evidence type="ECO:0000313" key="5">
    <source>
        <dbReference type="Proteomes" id="UP000653644"/>
    </source>
</evidence>
<evidence type="ECO:0000313" key="4">
    <source>
        <dbReference type="EMBL" id="GHA68966.1"/>
    </source>
</evidence>
<dbReference type="PANTHER" id="PTHR11487:SF0">
    <property type="entry name" value="S-ACYL FATTY ACID SYNTHASE THIOESTERASE, MEDIUM CHAIN"/>
    <property type="match status" value="1"/>
</dbReference>
<comment type="caution">
    <text evidence="4">The sequence shown here is derived from an EMBL/GenBank/DDBJ whole genome shotgun (WGS) entry which is preliminary data.</text>
</comment>